<evidence type="ECO:0000256" key="9">
    <source>
        <dbReference type="ARBA" id="ARBA00023303"/>
    </source>
</evidence>
<feature type="transmembrane region" description="Helical" evidence="10">
    <location>
        <begin position="63"/>
        <end position="80"/>
    </location>
</feature>
<accession>F4EVJ9</accession>
<keyword evidence="6 10" id="KW-0472">Membrane</keyword>
<feature type="transmembrane region" description="Helical" evidence="10">
    <location>
        <begin position="360"/>
        <end position="379"/>
    </location>
</feature>
<gene>
    <name evidence="12" type="ordered locus">Selsp_2110</name>
</gene>
<keyword evidence="4 10" id="KW-1133">Transmembrane helix</keyword>
<proteinExistence type="predicted"/>
<dbReference type="PANTHER" id="PTHR43427">
    <property type="entry name" value="CHLORIDE CHANNEL PROTEIN CLC-E"/>
    <property type="match status" value="1"/>
</dbReference>
<dbReference type="AlphaFoldDB" id="F4EVJ9"/>
<keyword evidence="7" id="KW-0869">Chloride channel</keyword>
<dbReference type="PROSITE" id="PS51202">
    <property type="entry name" value="RCK_C"/>
    <property type="match status" value="1"/>
</dbReference>
<dbReference type="KEGG" id="ssg:Selsp_2110"/>
<dbReference type="SUPFAM" id="SSF81340">
    <property type="entry name" value="Clc chloride channel"/>
    <property type="match status" value="1"/>
</dbReference>
<feature type="transmembrane region" description="Helical" evidence="10">
    <location>
        <begin position="229"/>
        <end position="250"/>
    </location>
</feature>
<evidence type="ECO:0000256" key="6">
    <source>
        <dbReference type="ARBA" id="ARBA00023136"/>
    </source>
</evidence>
<feature type="transmembrane region" description="Helical" evidence="10">
    <location>
        <begin position="198"/>
        <end position="223"/>
    </location>
</feature>
<keyword evidence="5" id="KW-0406">Ion transport</keyword>
<evidence type="ECO:0000313" key="12">
    <source>
        <dbReference type="EMBL" id="AEC01057.1"/>
    </source>
</evidence>
<keyword evidence="2" id="KW-0813">Transport</keyword>
<dbReference type="InterPro" id="IPR014743">
    <property type="entry name" value="Cl-channel_core"/>
</dbReference>
<dbReference type="SUPFAM" id="SSF116726">
    <property type="entry name" value="TrkA C-terminal domain-like"/>
    <property type="match status" value="1"/>
</dbReference>
<feature type="transmembrane region" description="Helical" evidence="10">
    <location>
        <begin position="20"/>
        <end position="43"/>
    </location>
</feature>
<protein>
    <submittedName>
        <fullName evidence="12">Cl-channel voltage-gated family protein</fullName>
    </submittedName>
</protein>
<comment type="subcellular location">
    <subcellularLocation>
        <location evidence="1">Membrane</location>
        <topology evidence="1">Multi-pass membrane protein</topology>
    </subcellularLocation>
</comment>
<feature type="transmembrane region" description="Helical" evidence="10">
    <location>
        <begin position="271"/>
        <end position="289"/>
    </location>
</feature>
<feature type="transmembrane region" description="Helical" evidence="10">
    <location>
        <begin position="336"/>
        <end position="354"/>
    </location>
</feature>
<evidence type="ECO:0000256" key="4">
    <source>
        <dbReference type="ARBA" id="ARBA00022989"/>
    </source>
</evidence>
<keyword evidence="9" id="KW-0407">Ion channel</keyword>
<dbReference type="GO" id="GO:0006813">
    <property type="term" value="P:potassium ion transport"/>
    <property type="evidence" value="ECO:0007669"/>
    <property type="project" value="InterPro"/>
</dbReference>
<evidence type="ECO:0000256" key="10">
    <source>
        <dbReference type="SAM" id="Phobius"/>
    </source>
</evidence>
<organism evidence="12 13">
    <name type="scientific">Selenomonas sputigena (strain ATCC 35185 / DSM 20758 / CCUG 44933 / VPI D19B-28)</name>
    <dbReference type="NCBI Taxonomy" id="546271"/>
    <lineage>
        <taxon>Bacteria</taxon>
        <taxon>Bacillati</taxon>
        <taxon>Bacillota</taxon>
        <taxon>Negativicutes</taxon>
        <taxon>Selenomonadales</taxon>
        <taxon>Selenomonadaceae</taxon>
        <taxon>Selenomonas</taxon>
    </lineage>
</organism>
<dbReference type="CDD" id="cd01031">
    <property type="entry name" value="EriC"/>
    <property type="match status" value="1"/>
</dbReference>
<dbReference type="Proteomes" id="UP000011124">
    <property type="component" value="Chromosome"/>
</dbReference>
<dbReference type="Pfam" id="PF02080">
    <property type="entry name" value="TrkA_C"/>
    <property type="match status" value="1"/>
</dbReference>
<dbReference type="PANTHER" id="PTHR43427:SF6">
    <property type="entry name" value="CHLORIDE CHANNEL PROTEIN CLC-E"/>
    <property type="match status" value="1"/>
</dbReference>
<feature type="transmembrane region" description="Helical" evidence="10">
    <location>
        <begin position="309"/>
        <end position="329"/>
    </location>
</feature>
<keyword evidence="13" id="KW-1185">Reference proteome</keyword>
<sequence length="522" mass="54641">MPENIERALLYVKQPAHFRLRLFADGLLIGVLVGAVIALYHWLLESADHLRPMLYDFLRDASPLWTAGYFLALLALSVIVRRLMQLDSMVGGGGIPDLKGVLRGDSHLRWARVLFGKFASVVLGIGAGLSLGRGGPSVEIGACVGAGVSRAAGRSRAEERFLLTAGAGAGFAAIFNAPLASLVFSFEELAKNFSPQMLMGVLGSAIAAGFVTQEIFGVGPMFAVGSVPAVPLGGAYLLLFLLGVFSGALGRLFNRVLCLALDTWGRFVPSLGFRTAIPFLAAGVLGFLLPEILSGGNFLVNRMVQEPLVFGAILVIFLGKFLFTVFCYGSGVPGGIFLPVLVLGALSGALFSAAAVALGALPAALCPTFVVLGMAGFFAGSIKAPLTASLLIMEITGSFEHLLAVVCVAACAALVNDLTGGRPIYDELYERSRGQGARGSRRRVMAELCVAAGSAMEGRCVSAIDWGAHGHVMNVRRGTIELLPQGSLMLKAGDMLYVLTEEGELGALERAAGEASGGFSRD</sequence>
<keyword evidence="3 10" id="KW-0812">Transmembrane</keyword>
<evidence type="ECO:0000313" key="13">
    <source>
        <dbReference type="Proteomes" id="UP000011124"/>
    </source>
</evidence>
<dbReference type="Gene3D" id="3.30.70.1450">
    <property type="entry name" value="Regulator of K+ conductance, C-terminal domain"/>
    <property type="match status" value="1"/>
</dbReference>
<dbReference type="InterPro" id="IPR001807">
    <property type="entry name" value="ClC"/>
</dbReference>
<evidence type="ECO:0000256" key="8">
    <source>
        <dbReference type="ARBA" id="ARBA00023214"/>
    </source>
</evidence>
<dbReference type="GO" id="GO:0005254">
    <property type="term" value="F:chloride channel activity"/>
    <property type="evidence" value="ECO:0007669"/>
    <property type="project" value="UniProtKB-KW"/>
</dbReference>
<evidence type="ECO:0000256" key="5">
    <source>
        <dbReference type="ARBA" id="ARBA00023065"/>
    </source>
</evidence>
<dbReference type="Pfam" id="PF00654">
    <property type="entry name" value="Voltage_CLC"/>
    <property type="match status" value="1"/>
</dbReference>
<dbReference type="GO" id="GO:0034707">
    <property type="term" value="C:chloride channel complex"/>
    <property type="evidence" value="ECO:0007669"/>
    <property type="project" value="UniProtKB-KW"/>
</dbReference>
<dbReference type="Gene3D" id="1.10.3080.10">
    <property type="entry name" value="Clc chloride channel"/>
    <property type="match status" value="1"/>
</dbReference>
<evidence type="ECO:0000256" key="3">
    <source>
        <dbReference type="ARBA" id="ARBA00022692"/>
    </source>
</evidence>
<feature type="transmembrane region" description="Helical" evidence="10">
    <location>
        <begin position="161"/>
        <end position="186"/>
    </location>
</feature>
<dbReference type="RefSeq" id="WP_013741041.1">
    <property type="nucleotide sequence ID" value="NC_015437.1"/>
</dbReference>
<dbReference type="InterPro" id="IPR050368">
    <property type="entry name" value="ClC-type_chloride_channel"/>
</dbReference>
<evidence type="ECO:0000259" key="11">
    <source>
        <dbReference type="PROSITE" id="PS51202"/>
    </source>
</evidence>
<evidence type="ECO:0000256" key="7">
    <source>
        <dbReference type="ARBA" id="ARBA00023173"/>
    </source>
</evidence>
<dbReference type="InterPro" id="IPR036721">
    <property type="entry name" value="RCK_C_sf"/>
</dbReference>
<dbReference type="GO" id="GO:0008324">
    <property type="term" value="F:monoatomic cation transmembrane transporter activity"/>
    <property type="evidence" value="ECO:0007669"/>
    <property type="project" value="InterPro"/>
</dbReference>
<dbReference type="PRINTS" id="PR00762">
    <property type="entry name" value="CLCHANNEL"/>
</dbReference>
<evidence type="ECO:0000256" key="2">
    <source>
        <dbReference type="ARBA" id="ARBA00022448"/>
    </source>
</evidence>
<feature type="domain" description="RCK C-terminal" evidence="11">
    <location>
        <begin position="433"/>
        <end position="514"/>
    </location>
</feature>
<name>F4EVJ9_SELS3</name>
<feature type="transmembrane region" description="Helical" evidence="10">
    <location>
        <begin position="113"/>
        <end position="131"/>
    </location>
</feature>
<dbReference type="HOGENOM" id="CLU_015263_7_4_9"/>
<keyword evidence="8" id="KW-0868">Chloride</keyword>
<dbReference type="InterPro" id="IPR006037">
    <property type="entry name" value="RCK_C"/>
</dbReference>
<evidence type="ECO:0000256" key="1">
    <source>
        <dbReference type="ARBA" id="ARBA00004141"/>
    </source>
</evidence>
<dbReference type="EMBL" id="CP002637">
    <property type="protein sequence ID" value="AEC01057.1"/>
    <property type="molecule type" value="Genomic_DNA"/>
</dbReference>
<reference evidence="12 13" key="1">
    <citation type="submission" date="2011-04" db="EMBL/GenBank/DDBJ databases">
        <title>The complete genome of Selenomonas sputigena DSM 20758.</title>
        <authorList>
            <consortium name="US DOE Joint Genome Institute (JGI-PGF)"/>
            <person name="Lucas S."/>
            <person name="Copeland A."/>
            <person name="Lapidus A."/>
            <person name="Bruce D."/>
            <person name="Goodwin L."/>
            <person name="Pitluck S."/>
            <person name="Peters L."/>
            <person name="Kyrpides N."/>
            <person name="Mavromatis K."/>
            <person name="Ivanova N."/>
            <person name="Ovchinnikova G."/>
            <person name="Teshima H."/>
            <person name="Detter J.C."/>
            <person name="Tapia R."/>
            <person name="Han C."/>
            <person name="Land M."/>
            <person name="Hauser L."/>
            <person name="Markowitz V."/>
            <person name="Cheng J.-F."/>
            <person name="Hugenholtz P."/>
            <person name="Woyke T."/>
            <person name="Wu D."/>
            <person name="Gronow S."/>
            <person name="Wellnitz S."/>
            <person name="Schneider S."/>
            <person name="Klenk H.-P."/>
            <person name="Eisen J.A."/>
        </authorList>
    </citation>
    <scope>NUCLEOTIDE SEQUENCE [LARGE SCALE GENOMIC DNA]</scope>
    <source>
        <strain evidence="13">ATCC 35185 / DSM 20758 / VPI D19B-28</strain>
    </source>
</reference>